<sequence>MEVFSGACLTPNQSEPPSSGEISSAMAMALRTLIDNAYNFFEMVWRAILFSDSVNIEGKDLLLASPVVKLNPPKLKASFGSPTLFTSGSKFS</sequence>
<organism evidence="2 3">
    <name type="scientific">Wickerhamomyces pijperi</name>
    <name type="common">Yeast</name>
    <name type="synonym">Pichia pijperi</name>
    <dbReference type="NCBI Taxonomy" id="599730"/>
    <lineage>
        <taxon>Eukaryota</taxon>
        <taxon>Fungi</taxon>
        <taxon>Dikarya</taxon>
        <taxon>Ascomycota</taxon>
        <taxon>Saccharomycotina</taxon>
        <taxon>Saccharomycetes</taxon>
        <taxon>Phaffomycetales</taxon>
        <taxon>Wickerhamomycetaceae</taxon>
        <taxon>Wickerhamomyces</taxon>
    </lineage>
</organism>
<name>A0A9P8TQL9_WICPI</name>
<dbReference type="EMBL" id="JAEUBG010000835">
    <property type="protein sequence ID" value="KAH3687455.1"/>
    <property type="molecule type" value="Genomic_DNA"/>
</dbReference>
<reference evidence="2" key="1">
    <citation type="journal article" date="2021" name="Open Biol.">
        <title>Shared evolutionary footprints suggest mitochondrial oxidative damage underlies multiple complex I losses in fungi.</title>
        <authorList>
            <person name="Schikora-Tamarit M.A."/>
            <person name="Marcet-Houben M."/>
            <person name="Nosek J."/>
            <person name="Gabaldon T."/>
        </authorList>
    </citation>
    <scope>NUCLEOTIDE SEQUENCE</scope>
    <source>
        <strain evidence="2">CBS2887</strain>
    </source>
</reference>
<dbReference type="Proteomes" id="UP000774326">
    <property type="component" value="Unassembled WGS sequence"/>
</dbReference>
<dbReference type="AlphaFoldDB" id="A0A9P8TQL9"/>
<reference evidence="2" key="2">
    <citation type="submission" date="2021-01" db="EMBL/GenBank/DDBJ databases">
        <authorList>
            <person name="Schikora-Tamarit M.A."/>
        </authorList>
    </citation>
    <scope>NUCLEOTIDE SEQUENCE</scope>
    <source>
        <strain evidence="2">CBS2887</strain>
    </source>
</reference>
<feature type="region of interest" description="Disordered" evidence="1">
    <location>
        <begin position="1"/>
        <end position="21"/>
    </location>
</feature>
<evidence type="ECO:0000313" key="2">
    <source>
        <dbReference type="EMBL" id="KAH3687455.1"/>
    </source>
</evidence>
<protein>
    <submittedName>
        <fullName evidence="2">Uncharacterized protein</fullName>
    </submittedName>
</protein>
<evidence type="ECO:0000256" key="1">
    <source>
        <dbReference type="SAM" id="MobiDB-lite"/>
    </source>
</evidence>
<evidence type="ECO:0000313" key="3">
    <source>
        <dbReference type="Proteomes" id="UP000774326"/>
    </source>
</evidence>
<keyword evidence="3" id="KW-1185">Reference proteome</keyword>
<proteinExistence type="predicted"/>
<gene>
    <name evidence="2" type="ORF">WICPIJ_001565</name>
</gene>
<comment type="caution">
    <text evidence="2">The sequence shown here is derived from an EMBL/GenBank/DDBJ whole genome shotgun (WGS) entry which is preliminary data.</text>
</comment>
<accession>A0A9P8TQL9</accession>
<feature type="compositionally biased region" description="Polar residues" evidence="1">
    <location>
        <begin position="10"/>
        <end position="21"/>
    </location>
</feature>